<dbReference type="InterPro" id="IPR005824">
    <property type="entry name" value="KOW"/>
</dbReference>
<evidence type="ECO:0000313" key="4">
    <source>
        <dbReference type="Proteomes" id="UP001498398"/>
    </source>
</evidence>
<feature type="domain" description="KOW" evidence="2">
    <location>
        <begin position="674"/>
        <end position="701"/>
    </location>
</feature>
<sequence>MVFRNPFLDLQAYGSDDESSVASDGESAAGGDDQEDGLWRADDANRVEWEDEDTPVDDSNRITGATFLDDLERRYAPGNLPNLRYNSPILQPSSDDFLDKPELHRDLLAKAVLMSERKQLFWKIKCRPGQETQVVFDIMQNLLPSALLTAQRCIDVFASSSDGSVEELVNNLKVILDLDSIPDTMKAVIDHAVARKSECQQQSRSHQLPVEPNDRVVGDSPHQRAFKYLLSFAGSDSITIPQAEAELQGILGMDTLPQLWLTAISKAVVEPGVDSPLLALYAMKNKLVPSNPLSSVVAAPALQQTSSTSPTPNSVTSNPSPLYARSSDVYRVFSAFSIPDVPGCVYLEAYLGENPQNTPVIEFLRHHPAIVKVGSVRLDRTSGRHHQQVWLRTIPAPEVGDLLSLTPPSIHLFSWVKVTRGRYKNEVGLVIRREIATAHRQLAVLFVPRLEREPPTVSTPPSTSHSLTRVEDSSNNSELQGSTETHQPEKVLGKHKRNRHSKPLRLFSKNEWAEGKGKGKWTELGPNQYRMDGEEFEYDLLLCHLSYTAVSDVDVCIDPSTRLLFKASLHPMLQSVHLPLPDDWVFFQNESVEVILSAPLTEQQKLDHSLPRAIHWKNGRIEQIESERCLVHLDDYNDDIPEQYTTEAYGVKNLKRTDTEETDIWVSKLNLRKQISVGDHVEVVSGDMKRRLGFVVNRLGQQVSIIEMMRDIFTIHVNSCRIVKSRNDTTVPWIDRHITVIRGSHRGYTGIVADVCPPSMNGYTMLDVRLFGWGETVRLRHDDVVDTCSNQSLYRAFPLLPHQQGFRQASWSIAYAPNMASPAILDGHILTAEEAMFRQQRPAEPWLGKPVVVIKGVNKNKGFVKSVELFHRLKSGMRVLVEFDYISAEHGANPRSWVDYGNIRDPQTGLPLHIRHPLSKHEQRYWSPLTRIRAVSVSGPSGPAPPRFRPLLPPSHTNTPIGNVLEGADPFHWSVDNCLDGKSFLAFYKPLDLSGKSEKEVIATPNSTLGFVSCTINGREHWRALPQEISLPADPARPIKAQYNTKPLLVVRGEYAGKHVRQIYFKSQKGTAERLITVSVFEPWGEVNEERKEEHVVVRSKDCAFVPNDPNKEKWEELMKSLRSVASKKRQR</sequence>
<proteinExistence type="predicted"/>
<evidence type="ECO:0000259" key="2">
    <source>
        <dbReference type="SMART" id="SM00739"/>
    </source>
</evidence>
<gene>
    <name evidence="3" type="ORF">VKT23_014616</name>
</gene>
<name>A0ABR1IZZ5_9AGAR</name>
<feature type="region of interest" description="Disordered" evidence="1">
    <location>
        <begin position="14"/>
        <end position="40"/>
    </location>
</feature>
<accession>A0ABR1IZZ5</accession>
<dbReference type="SMART" id="SM00739">
    <property type="entry name" value="KOW"/>
    <property type="match status" value="3"/>
</dbReference>
<dbReference type="Proteomes" id="UP001498398">
    <property type="component" value="Unassembled WGS sequence"/>
</dbReference>
<feature type="domain" description="KOW" evidence="2">
    <location>
        <begin position="731"/>
        <end position="758"/>
    </location>
</feature>
<feature type="compositionally biased region" description="Polar residues" evidence="1">
    <location>
        <begin position="473"/>
        <end position="485"/>
    </location>
</feature>
<evidence type="ECO:0000256" key="1">
    <source>
        <dbReference type="SAM" id="MobiDB-lite"/>
    </source>
</evidence>
<feature type="region of interest" description="Disordered" evidence="1">
    <location>
        <begin position="453"/>
        <end position="495"/>
    </location>
</feature>
<organism evidence="3 4">
    <name type="scientific">Marasmiellus scandens</name>
    <dbReference type="NCBI Taxonomy" id="2682957"/>
    <lineage>
        <taxon>Eukaryota</taxon>
        <taxon>Fungi</taxon>
        <taxon>Dikarya</taxon>
        <taxon>Basidiomycota</taxon>
        <taxon>Agaricomycotina</taxon>
        <taxon>Agaricomycetes</taxon>
        <taxon>Agaricomycetidae</taxon>
        <taxon>Agaricales</taxon>
        <taxon>Marasmiineae</taxon>
        <taxon>Omphalotaceae</taxon>
        <taxon>Marasmiellus</taxon>
    </lineage>
</organism>
<protein>
    <recommendedName>
        <fullName evidence="2">KOW domain-containing protein</fullName>
    </recommendedName>
</protein>
<comment type="caution">
    <text evidence="3">The sequence shown here is derived from an EMBL/GenBank/DDBJ whole genome shotgun (WGS) entry which is preliminary data.</text>
</comment>
<dbReference type="EMBL" id="JBANRG010000045">
    <property type="protein sequence ID" value="KAK7445993.1"/>
    <property type="molecule type" value="Genomic_DNA"/>
</dbReference>
<feature type="compositionally biased region" description="Low complexity" evidence="1">
    <location>
        <begin position="455"/>
        <end position="467"/>
    </location>
</feature>
<feature type="domain" description="KOW" evidence="2">
    <location>
        <begin position="409"/>
        <end position="436"/>
    </location>
</feature>
<reference evidence="3 4" key="1">
    <citation type="submission" date="2024-01" db="EMBL/GenBank/DDBJ databases">
        <title>A draft genome for the cacao thread blight pathogen Marasmiellus scandens.</title>
        <authorList>
            <person name="Baruah I.K."/>
            <person name="Leung J."/>
            <person name="Bukari Y."/>
            <person name="Amoako-Attah I."/>
            <person name="Meinhardt L.W."/>
            <person name="Bailey B.A."/>
            <person name="Cohen S.P."/>
        </authorList>
    </citation>
    <scope>NUCLEOTIDE SEQUENCE [LARGE SCALE GENOMIC DNA]</scope>
    <source>
        <strain evidence="3 4">GH-19</strain>
    </source>
</reference>
<keyword evidence="4" id="KW-1185">Reference proteome</keyword>
<evidence type="ECO:0000313" key="3">
    <source>
        <dbReference type="EMBL" id="KAK7445993.1"/>
    </source>
</evidence>